<dbReference type="Proteomes" id="UP000253318">
    <property type="component" value="Unassembled WGS sequence"/>
</dbReference>
<comment type="caution">
    <text evidence="2">The sequence shown here is derived from an EMBL/GenBank/DDBJ whole genome shotgun (WGS) entry which is preliminary data.</text>
</comment>
<accession>A0A368T8H9</accession>
<dbReference type="Pfam" id="PF04149">
    <property type="entry name" value="DUF397"/>
    <property type="match status" value="1"/>
</dbReference>
<sequence length="90" mass="9784">MTSPRVQTVTNPVMQWFKSSYSGRDSDCVECVGAVWSKSSYSGRDSNCVEYAALPTTIALRDSKHPEAGHLTLPLAEWSAFITAAKSGEL</sequence>
<protein>
    <submittedName>
        <fullName evidence="2">DUF397 domain-containing protein</fullName>
    </submittedName>
</protein>
<evidence type="ECO:0000313" key="3">
    <source>
        <dbReference type="Proteomes" id="UP000253318"/>
    </source>
</evidence>
<proteinExistence type="predicted"/>
<gene>
    <name evidence="2" type="ORF">DEF24_06545</name>
</gene>
<evidence type="ECO:0000259" key="1">
    <source>
        <dbReference type="Pfam" id="PF04149"/>
    </source>
</evidence>
<reference evidence="2 3" key="1">
    <citation type="submission" date="2018-04" db="EMBL/GenBank/DDBJ databases">
        <title>Novel actinobacteria from marine sediment.</title>
        <authorList>
            <person name="Ng Z.Y."/>
            <person name="Tan G.Y.A."/>
        </authorList>
    </citation>
    <scope>NUCLEOTIDE SEQUENCE [LARGE SCALE GENOMIC DNA]</scope>
    <source>
        <strain evidence="2 3">TPS81</strain>
    </source>
</reference>
<name>A0A368T8H9_9ACTN</name>
<dbReference type="EMBL" id="QEIN01000036">
    <property type="protein sequence ID" value="RCV60649.1"/>
    <property type="molecule type" value="Genomic_DNA"/>
</dbReference>
<dbReference type="InterPro" id="IPR007278">
    <property type="entry name" value="DUF397"/>
</dbReference>
<keyword evidence="3" id="KW-1185">Reference proteome</keyword>
<dbReference type="OrthoDB" id="3482190at2"/>
<feature type="domain" description="DUF397" evidence="1">
    <location>
        <begin position="34"/>
        <end position="86"/>
    </location>
</feature>
<dbReference type="AlphaFoldDB" id="A0A368T8H9"/>
<organism evidence="2 3">
    <name type="scientific">Marinitenerispora sediminis</name>
    <dbReference type="NCBI Taxonomy" id="1931232"/>
    <lineage>
        <taxon>Bacteria</taxon>
        <taxon>Bacillati</taxon>
        <taxon>Actinomycetota</taxon>
        <taxon>Actinomycetes</taxon>
        <taxon>Streptosporangiales</taxon>
        <taxon>Nocardiopsidaceae</taxon>
        <taxon>Marinitenerispora</taxon>
    </lineage>
</organism>
<evidence type="ECO:0000313" key="2">
    <source>
        <dbReference type="EMBL" id="RCV60649.1"/>
    </source>
</evidence>